<keyword evidence="2" id="KW-0378">Hydrolase</keyword>
<evidence type="ECO:0000256" key="6">
    <source>
        <dbReference type="SAM" id="MobiDB-lite"/>
    </source>
</evidence>
<evidence type="ECO:0000256" key="3">
    <source>
        <dbReference type="ARBA" id="ARBA00022833"/>
    </source>
</evidence>
<dbReference type="Gene3D" id="3.40.1620.60">
    <property type="match status" value="1"/>
</dbReference>
<protein>
    <recommendedName>
        <fullName evidence="7">ADAMTS cysteine-rich domain-containing protein</fullName>
    </recommendedName>
</protein>
<keyword evidence="5" id="KW-0325">Glycoprotein</keyword>
<feature type="compositionally biased region" description="Gly residues" evidence="6">
    <location>
        <begin position="78"/>
        <end position="91"/>
    </location>
</feature>
<feature type="compositionally biased region" description="Low complexity" evidence="6">
    <location>
        <begin position="67"/>
        <end position="77"/>
    </location>
</feature>
<evidence type="ECO:0000313" key="8">
    <source>
        <dbReference type="EMBL" id="MPC95460.1"/>
    </source>
</evidence>
<name>A0A5B7JFC4_PORTR</name>
<dbReference type="EMBL" id="VSRR010102336">
    <property type="protein sequence ID" value="MPC95460.1"/>
    <property type="molecule type" value="Genomic_DNA"/>
</dbReference>
<dbReference type="OrthoDB" id="10035764at2759"/>
<dbReference type="InterPro" id="IPR041645">
    <property type="entry name" value="ADAMTS_CR_2"/>
</dbReference>
<evidence type="ECO:0000256" key="2">
    <source>
        <dbReference type="ARBA" id="ARBA00022801"/>
    </source>
</evidence>
<keyword evidence="4" id="KW-1015">Disulfide bond</keyword>
<reference evidence="8 9" key="1">
    <citation type="submission" date="2019-05" db="EMBL/GenBank/DDBJ databases">
        <title>Another draft genome of Portunus trituberculatus and its Hox gene families provides insights of decapod evolution.</title>
        <authorList>
            <person name="Jeong J.-H."/>
            <person name="Song I."/>
            <person name="Kim S."/>
            <person name="Choi T."/>
            <person name="Kim D."/>
            <person name="Ryu S."/>
            <person name="Kim W."/>
        </authorList>
    </citation>
    <scope>NUCLEOTIDE SEQUENCE [LARGE SCALE GENOMIC DNA]</scope>
    <source>
        <tissue evidence="8">Muscle</tissue>
    </source>
</reference>
<evidence type="ECO:0000256" key="1">
    <source>
        <dbReference type="ARBA" id="ARBA00022723"/>
    </source>
</evidence>
<evidence type="ECO:0000256" key="4">
    <source>
        <dbReference type="ARBA" id="ARBA00023157"/>
    </source>
</evidence>
<keyword evidence="3" id="KW-0862">Zinc</keyword>
<evidence type="ECO:0000256" key="5">
    <source>
        <dbReference type="ARBA" id="ARBA00023180"/>
    </source>
</evidence>
<evidence type="ECO:0000313" key="9">
    <source>
        <dbReference type="Proteomes" id="UP000324222"/>
    </source>
</evidence>
<proteinExistence type="predicted"/>
<dbReference type="GO" id="GO:0046872">
    <property type="term" value="F:metal ion binding"/>
    <property type="evidence" value="ECO:0007669"/>
    <property type="project" value="UniProtKB-KW"/>
</dbReference>
<gene>
    <name evidence="8" type="ORF">E2C01_090672</name>
</gene>
<evidence type="ECO:0000259" key="7">
    <source>
        <dbReference type="Pfam" id="PF17771"/>
    </source>
</evidence>
<dbReference type="Pfam" id="PF17771">
    <property type="entry name" value="ADAMTS_CR_2"/>
    <property type="match status" value="1"/>
</dbReference>
<keyword evidence="1" id="KW-0479">Metal-binding</keyword>
<dbReference type="GO" id="GO:0016787">
    <property type="term" value="F:hydrolase activity"/>
    <property type="evidence" value="ECO:0007669"/>
    <property type="project" value="UniProtKB-KW"/>
</dbReference>
<comment type="caution">
    <text evidence="8">The sequence shown here is derived from an EMBL/GenBank/DDBJ whole genome shotgun (WGS) entry which is preliminary data.</text>
</comment>
<dbReference type="Proteomes" id="UP000324222">
    <property type="component" value="Unassembled WGS sequence"/>
</dbReference>
<sequence>MLKHGVGSYHASTQKLEDICEDLHCRRDHYTWTSHPALEGTTCGHRQWCRRGKCVEDSNAPGLSQELLMSSSSSNNGLGSGDRGGGAGGEWGPWSECRSSCLYGVDGALSSGSSGLALSERRCR</sequence>
<organism evidence="8 9">
    <name type="scientific">Portunus trituberculatus</name>
    <name type="common">Swimming crab</name>
    <name type="synonym">Neptunus trituberculatus</name>
    <dbReference type="NCBI Taxonomy" id="210409"/>
    <lineage>
        <taxon>Eukaryota</taxon>
        <taxon>Metazoa</taxon>
        <taxon>Ecdysozoa</taxon>
        <taxon>Arthropoda</taxon>
        <taxon>Crustacea</taxon>
        <taxon>Multicrustacea</taxon>
        <taxon>Malacostraca</taxon>
        <taxon>Eumalacostraca</taxon>
        <taxon>Eucarida</taxon>
        <taxon>Decapoda</taxon>
        <taxon>Pleocyemata</taxon>
        <taxon>Brachyura</taxon>
        <taxon>Eubrachyura</taxon>
        <taxon>Portunoidea</taxon>
        <taxon>Portunidae</taxon>
        <taxon>Portuninae</taxon>
        <taxon>Portunus</taxon>
    </lineage>
</organism>
<dbReference type="AlphaFoldDB" id="A0A5B7JFC4"/>
<feature type="region of interest" description="Disordered" evidence="6">
    <location>
        <begin position="67"/>
        <end position="91"/>
    </location>
</feature>
<feature type="domain" description="ADAMTS cysteine-rich" evidence="7">
    <location>
        <begin position="3"/>
        <end position="55"/>
    </location>
</feature>
<accession>A0A5B7JFC4</accession>
<keyword evidence="9" id="KW-1185">Reference proteome</keyword>